<dbReference type="NCBIfam" id="NF000940">
    <property type="entry name" value="PRK00094.1-2"/>
    <property type="match status" value="1"/>
</dbReference>
<gene>
    <name evidence="13" type="ORF">BWK73_04070</name>
</gene>
<dbReference type="GO" id="GO:0046168">
    <property type="term" value="P:glycerol-3-phosphate catabolic process"/>
    <property type="evidence" value="ECO:0007669"/>
    <property type="project" value="InterPro"/>
</dbReference>
<evidence type="ECO:0000256" key="3">
    <source>
        <dbReference type="ARBA" id="ARBA00023002"/>
    </source>
</evidence>
<dbReference type="Pfam" id="PF01210">
    <property type="entry name" value="NAD_Gly3P_dh_N"/>
    <property type="match status" value="1"/>
</dbReference>
<dbReference type="InterPro" id="IPR011128">
    <property type="entry name" value="G3P_DH_NAD-dep_N"/>
</dbReference>
<dbReference type="SUPFAM" id="SSF51735">
    <property type="entry name" value="NAD(P)-binding Rossmann-fold domains"/>
    <property type="match status" value="1"/>
</dbReference>
<evidence type="ECO:0000259" key="12">
    <source>
        <dbReference type="Pfam" id="PF07479"/>
    </source>
</evidence>
<keyword evidence="2" id="KW-0444">Lipid biosynthesis</keyword>
<organism evidence="13 14">
    <name type="scientific">Thiothrix lacustris</name>
    <dbReference type="NCBI Taxonomy" id="525917"/>
    <lineage>
        <taxon>Bacteria</taxon>
        <taxon>Pseudomonadati</taxon>
        <taxon>Pseudomonadota</taxon>
        <taxon>Gammaproteobacteria</taxon>
        <taxon>Thiotrichales</taxon>
        <taxon>Thiotrichaceae</taxon>
        <taxon>Thiothrix</taxon>
    </lineage>
</organism>
<evidence type="ECO:0000259" key="11">
    <source>
        <dbReference type="Pfam" id="PF01210"/>
    </source>
</evidence>
<dbReference type="GO" id="GO:0005975">
    <property type="term" value="P:carbohydrate metabolic process"/>
    <property type="evidence" value="ECO:0007669"/>
    <property type="project" value="InterPro"/>
</dbReference>
<dbReference type="Pfam" id="PF07479">
    <property type="entry name" value="NAD_Gly3P_dh_C"/>
    <property type="match status" value="1"/>
</dbReference>
<evidence type="ECO:0000256" key="8">
    <source>
        <dbReference type="PIRSR" id="PIRSR000114-3"/>
    </source>
</evidence>
<keyword evidence="8 9" id="KW-0520">NAD</keyword>
<evidence type="ECO:0000256" key="4">
    <source>
        <dbReference type="ARBA" id="ARBA00023098"/>
    </source>
</evidence>
<dbReference type="PANTHER" id="PTHR11728">
    <property type="entry name" value="GLYCEROL-3-PHOSPHATE DEHYDROGENASE"/>
    <property type="match status" value="1"/>
</dbReference>
<evidence type="ECO:0000256" key="6">
    <source>
        <dbReference type="ARBA" id="ARBA00023264"/>
    </source>
</evidence>
<evidence type="ECO:0000256" key="5">
    <source>
        <dbReference type="ARBA" id="ARBA00023209"/>
    </source>
</evidence>
<evidence type="ECO:0000313" key="14">
    <source>
        <dbReference type="Proteomes" id="UP000192491"/>
    </source>
</evidence>
<dbReference type="EMBL" id="MTEJ01000005">
    <property type="protein sequence ID" value="OQX16381.1"/>
    <property type="molecule type" value="Genomic_DNA"/>
</dbReference>
<keyword evidence="4" id="KW-0443">Lipid metabolism</keyword>
<name>A0A1Y1QY25_9GAMM</name>
<dbReference type="GO" id="GO:0051287">
    <property type="term" value="F:NAD binding"/>
    <property type="evidence" value="ECO:0007669"/>
    <property type="project" value="InterPro"/>
</dbReference>
<feature type="domain" description="Glycerol-3-phosphate dehydrogenase NAD-dependent N-terminal" evidence="11">
    <location>
        <begin position="9"/>
        <end position="163"/>
    </location>
</feature>
<sequence length="335" mass="36547">MESKQKKLKVAVIGSGTMGTALSHLIASANHDCALLTDDPQVVEVVNQEHRHPYFFKGLHLHPQIRAHLTWESCVFNADLLIMAVASYEMRRMAQAITGHTHSEQLVLSVTKGFEPISYQRMSQVLLDELPTSYIGVLAGPNITLDLVKNLPTALLVASESLKMRETVHQAFSSPRINIQTSADLLSCEYVTALKNIVALEIGVVTGLGLGDNFRALVMAKGLAEISELMVKMGLDATILYDLAGLSDIFLTCSSGFAHNYIIGVKMGSGEETLADIQTMLQTRGETAEGLESLKAGLLLAKQFNVSMPLLEITHDFIYGNKQVKSQSFVDAVFI</sequence>
<dbReference type="PANTHER" id="PTHR11728:SF1">
    <property type="entry name" value="GLYCEROL-3-PHOSPHATE DEHYDROGENASE [NAD(+)] 2, CHLOROPLASTIC"/>
    <property type="match status" value="1"/>
</dbReference>
<feature type="active site" description="Proton acceptor" evidence="7">
    <location>
        <position position="195"/>
    </location>
</feature>
<dbReference type="Gene3D" id="3.40.50.720">
    <property type="entry name" value="NAD(P)-binding Rossmann-like Domain"/>
    <property type="match status" value="1"/>
</dbReference>
<accession>A0A1Y1QY25</accession>
<feature type="binding site" evidence="8">
    <location>
        <begin position="14"/>
        <end position="19"/>
    </location>
    <ligand>
        <name>NAD(+)</name>
        <dbReference type="ChEBI" id="CHEBI:57540"/>
    </ligand>
</feature>
<dbReference type="InterPro" id="IPR036291">
    <property type="entry name" value="NAD(P)-bd_dom_sf"/>
</dbReference>
<dbReference type="PRINTS" id="PR00077">
    <property type="entry name" value="GPDHDRGNASE"/>
</dbReference>
<evidence type="ECO:0000256" key="9">
    <source>
        <dbReference type="RuleBase" id="RU000437"/>
    </source>
</evidence>
<keyword evidence="3 9" id="KW-0560">Oxidoreductase</keyword>
<dbReference type="GO" id="GO:0008654">
    <property type="term" value="P:phospholipid biosynthetic process"/>
    <property type="evidence" value="ECO:0007669"/>
    <property type="project" value="UniProtKB-KW"/>
</dbReference>
<evidence type="ECO:0000256" key="7">
    <source>
        <dbReference type="PIRSR" id="PIRSR000114-1"/>
    </source>
</evidence>
<reference evidence="13 14" key="1">
    <citation type="submission" date="2017-01" db="EMBL/GenBank/DDBJ databases">
        <title>Novel large sulfur bacteria in the metagenomes of groundwater-fed chemosynthetic microbial mats in the Lake Huron basin.</title>
        <authorList>
            <person name="Sharrar A.M."/>
            <person name="Flood B.E."/>
            <person name="Bailey J.V."/>
            <person name="Jones D.S."/>
            <person name="Biddanda B."/>
            <person name="Ruberg S.A."/>
            <person name="Marcus D.N."/>
            <person name="Dick G.J."/>
        </authorList>
    </citation>
    <scope>NUCLEOTIDE SEQUENCE [LARGE SCALE GENOMIC DNA]</scope>
    <source>
        <strain evidence="13">A8</strain>
    </source>
</reference>
<dbReference type="EC" id="1.1.1.94" evidence="10"/>
<dbReference type="InterPro" id="IPR013328">
    <property type="entry name" value="6PGD_dom2"/>
</dbReference>
<dbReference type="GO" id="GO:0005829">
    <property type="term" value="C:cytosol"/>
    <property type="evidence" value="ECO:0007669"/>
    <property type="project" value="TreeGrafter"/>
</dbReference>
<dbReference type="Gene3D" id="1.10.1040.10">
    <property type="entry name" value="N-(1-d-carboxylethyl)-l-norvaline Dehydrogenase, domain 2"/>
    <property type="match status" value="1"/>
</dbReference>
<evidence type="ECO:0000313" key="13">
    <source>
        <dbReference type="EMBL" id="OQX16381.1"/>
    </source>
</evidence>
<dbReference type="InterPro" id="IPR006109">
    <property type="entry name" value="G3P_DH_NAD-dep_C"/>
</dbReference>
<comment type="similarity">
    <text evidence="1 9">Belongs to the NAD-dependent glycerol-3-phosphate dehydrogenase family.</text>
</comment>
<feature type="domain" description="Glycerol-3-phosphate dehydrogenase NAD-dependent C-terminal" evidence="12">
    <location>
        <begin position="184"/>
        <end position="325"/>
    </location>
</feature>
<dbReference type="Proteomes" id="UP000192491">
    <property type="component" value="Unassembled WGS sequence"/>
</dbReference>
<evidence type="ECO:0000256" key="1">
    <source>
        <dbReference type="ARBA" id="ARBA00011009"/>
    </source>
</evidence>
<evidence type="ECO:0000256" key="2">
    <source>
        <dbReference type="ARBA" id="ARBA00022516"/>
    </source>
</evidence>
<keyword evidence="5" id="KW-0594">Phospholipid biosynthesis</keyword>
<dbReference type="PIRSF" id="PIRSF000114">
    <property type="entry name" value="Glycerol-3-P_dh"/>
    <property type="match status" value="1"/>
</dbReference>
<dbReference type="AlphaFoldDB" id="A0A1Y1QY25"/>
<evidence type="ECO:0000256" key="10">
    <source>
        <dbReference type="RuleBase" id="RU000439"/>
    </source>
</evidence>
<dbReference type="GO" id="GO:0141153">
    <property type="term" value="F:glycerol-3-phosphate dehydrogenase (NADP+) activity"/>
    <property type="evidence" value="ECO:0007669"/>
    <property type="project" value="RHEA"/>
</dbReference>
<keyword evidence="6" id="KW-1208">Phospholipid metabolism</keyword>
<proteinExistence type="inferred from homology"/>
<dbReference type="InterPro" id="IPR006168">
    <property type="entry name" value="G3P_DH_NAD-dep"/>
</dbReference>
<dbReference type="InterPro" id="IPR008927">
    <property type="entry name" value="6-PGluconate_DH-like_C_sf"/>
</dbReference>
<dbReference type="SUPFAM" id="SSF48179">
    <property type="entry name" value="6-phosphogluconate dehydrogenase C-terminal domain-like"/>
    <property type="match status" value="1"/>
</dbReference>
<comment type="caution">
    <text evidence="13">The sequence shown here is derived from an EMBL/GenBank/DDBJ whole genome shotgun (WGS) entry which is preliminary data.</text>
</comment>
<comment type="catalytic activity">
    <reaction evidence="10">
        <text>sn-glycerol 3-phosphate + NADP(+) = dihydroxyacetone phosphate + NADPH + H(+)</text>
        <dbReference type="Rhea" id="RHEA:11096"/>
        <dbReference type="ChEBI" id="CHEBI:15378"/>
        <dbReference type="ChEBI" id="CHEBI:57597"/>
        <dbReference type="ChEBI" id="CHEBI:57642"/>
        <dbReference type="ChEBI" id="CHEBI:57783"/>
        <dbReference type="ChEBI" id="CHEBI:58349"/>
        <dbReference type="EC" id="1.1.1.94"/>
    </reaction>
</comment>
<protein>
    <recommendedName>
        <fullName evidence="10">Glycerol-3-phosphate dehydrogenase</fullName>
        <ecNumber evidence="10">1.1.1.94</ecNumber>
    </recommendedName>
</protein>